<dbReference type="SMART" id="SM00418">
    <property type="entry name" value="HTH_ARSR"/>
    <property type="match status" value="1"/>
</dbReference>
<sequence length="107" mass="11474">MLKSEDLDRVFHALSDASRRAMVERLVRGPASVSTLAEPHAMTLSAVVQHLAVLESAGIVESQKVGRVRTFQLVPGALEPAGGWIGGQRLPAERRLDRLGAHLDADG</sequence>
<dbReference type="EMBL" id="JAUCGQ010000001">
    <property type="protein sequence ID" value="MDM7855558.1"/>
    <property type="molecule type" value="Genomic_DNA"/>
</dbReference>
<evidence type="ECO:0000313" key="2">
    <source>
        <dbReference type="EMBL" id="MDM7855558.1"/>
    </source>
</evidence>
<comment type="caution">
    <text evidence="2">The sequence shown here is derived from an EMBL/GenBank/DDBJ whole genome shotgun (WGS) entry which is preliminary data.</text>
</comment>
<organism evidence="2 3">
    <name type="scientific">Cellulomonas alba</name>
    <dbReference type="NCBI Taxonomy" id="3053467"/>
    <lineage>
        <taxon>Bacteria</taxon>
        <taxon>Bacillati</taxon>
        <taxon>Actinomycetota</taxon>
        <taxon>Actinomycetes</taxon>
        <taxon>Micrococcales</taxon>
        <taxon>Cellulomonadaceae</taxon>
        <taxon>Cellulomonas</taxon>
    </lineage>
</organism>
<dbReference type="PANTHER" id="PTHR38600">
    <property type="entry name" value="TRANSCRIPTIONAL REGULATORY PROTEIN"/>
    <property type="match status" value="1"/>
</dbReference>
<evidence type="ECO:0000259" key="1">
    <source>
        <dbReference type="PROSITE" id="PS50987"/>
    </source>
</evidence>
<dbReference type="RefSeq" id="WP_289455395.1">
    <property type="nucleotide sequence ID" value="NZ_JAUCGQ010000001.1"/>
</dbReference>
<reference evidence="2 3" key="1">
    <citation type="submission" date="2023-06" db="EMBL/GenBank/DDBJ databases">
        <title>Cellulomonas sp. MW4 Whole genome sequence.</title>
        <authorList>
            <person name="Park S."/>
        </authorList>
    </citation>
    <scope>NUCLEOTIDE SEQUENCE [LARGE SCALE GENOMIC DNA]</scope>
    <source>
        <strain evidence="2 3">MW4</strain>
    </source>
</reference>
<dbReference type="Pfam" id="PF12840">
    <property type="entry name" value="HTH_20"/>
    <property type="match status" value="1"/>
</dbReference>
<gene>
    <name evidence="2" type="ORF">QRT04_11520</name>
</gene>
<dbReference type="InterPro" id="IPR036388">
    <property type="entry name" value="WH-like_DNA-bd_sf"/>
</dbReference>
<dbReference type="PROSITE" id="PS50987">
    <property type="entry name" value="HTH_ARSR_2"/>
    <property type="match status" value="1"/>
</dbReference>
<dbReference type="PANTHER" id="PTHR38600:SF2">
    <property type="entry name" value="SLL0088 PROTEIN"/>
    <property type="match status" value="1"/>
</dbReference>
<dbReference type="PRINTS" id="PR00778">
    <property type="entry name" value="HTHARSR"/>
</dbReference>
<proteinExistence type="predicted"/>
<feature type="domain" description="HTH arsR-type" evidence="1">
    <location>
        <begin position="1"/>
        <end position="93"/>
    </location>
</feature>
<dbReference type="InterPro" id="IPR011991">
    <property type="entry name" value="ArsR-like_HTH"/>
</dbReference>
<keyword evidence="3" id="KW-1185">Reference proteome</keyword>
<accession>A0ABT7SHA5</accession>
<name>A0ABT7SHA5_9CELL</name>
<dbReference type="Proteomes" id="UP001529338">
    <property type="component" value="Unassembled WGS sequence"/>
</dbReference>
<dbReference type="InterPro" id="IPR036390">
    <property type="entry name" value="WH_DNA-bd_sf"/>
</dbReference>
<dbReference type="InterPro" id="IPR001845">
    <property type="entry name" value="HTH_ArsR_DNA-bd_dom"/>
</dbReference>
<dbReference type="SUPFAM" id="SSF46785">
    <property type="entry name" value="Winged helix' DNA-binding domain"/>
    <property type="match status" value="1"/>
</dbReference>
<evidence type="ECO:0000313" key="3">
    <source>
        <dbReference type="Proteomes" id="UP001529338"/>
    </source>
</evidence>
<dbReference type="Gene3D" id="1.10.10.10">
    <property type="entry name" value="Winged helix-like DNA-binding domain superfamily/Winged helix DNA-binding domain"/>
    <property type="match status" value="1"/>
</dbReference>
<dbReference type="NCBIfam" id="NF033788">
    <property type="entry name" value="HTH_metalloreg"/>
    <property type="match status" value="1"/>
</dbReference>
<dbReference type="CDD" id="cd00090">
    <property type="entry name" value="HTH_ARSR"/>
    <property type="match status" value="1"/>
</dbReference>
<protein>
    <submittedName>
        <fullName evidence="2">Metalloregulator ArsR/SmtB family transcription factor</fullName>
    </submittedName>
</protein>